<feature type="region of interest" description="Disordered" evidence="1">
    <location>
        <begin position="31"/>
        <end position="55"/>
    </location>
</feature>
<dbReference type="InterPro" id="IPR013783">
    <property type="entry name" value="Ig-like_fold"/>
</dbReference>
<evidence type="ECO:0000313" key="2">
    <source>
        <dbReference type="EMBL" id="UUC20538.1"/>
    </source>
</evidence>
<evidence type="ECO:0000313" key="3">
    <source>
        <dbReference type="Proteomes" id="UP001058744"/>
    </source>
</evidence>
<accession>A0AAJ5IPP5</accession>
<name>A0AAJ5IPP5_9PSED</name>
<reference evidence="2" key="1">
    <citation type="submission" date="2022-07" db="EMBL/GenBank/DDBJ databases">
        <title>Complete genome of MD9.</title>
        <authorList>
            <person name="Cao G."/>
        </authorList>
    </citation>
    <scope>NUCLEOTIDE SEQUENCE</scope>
    <source>
        <strain evidence="2">MD9</strain>
    </source>
</reference>
<dbReference type="RefSeq" id="WP_256382000.1">
    <property type="nucleotide sequence ID" value="NZ_CP101700.1"/>
</dbReference>
<protein>
    <recommendedName>
        <fullName evidence="4">Bacterial Ig domain-containing protein</fullName>
    </recommendedName>
</protein>
<dbReference type="Proteomes" id="UP001058744">
    <property type="component" value="Chromosome"/>
</dbReference>
<dbReference type="EMBL" id="CP101700">
    <property type="protein sequence ID" value="UUC20538.1"/>
    <property type="molecule type" value="Genomic_DNA"/>
</dbReference>
<proteinExistence type="predicted"/>
<feature type="compositionally biased region" description="Gly residues" evidence="1">
    <location>
        <begin position="38"/>
        <end position="51"/>
    </location>
</feature>
<sequence>MNLPGRNLLSLTVYHLRRVVRLVIGVPTTPEPGEVKPGEGGGTVVGGGGATPGDDVEVTLPGGETGSGEVGEGGEWEVEFPEVPHDPSLDIGDVDVTTKPKPGEPVIEVITPNPDGSVTVGGGGAKPGETVEVTFPDGSVGSGTANDNGNWTVTSPTPQPPDLDQDDLAVVSKPDPWQESVSGSDAIWMEILNYDFVECDDAGNYIVYETIVEIDPLSLVDTMNPDGYEVTEQGRYITLG</sequence>
<dbReference type="Gene3D" id="2.60.40.10">
    <property type="entry name" value="Immunoglobulins"/>
    <property type="match status" value="2"/>
</dbReference>
<organism evidence="2 3">
    <name type="scientific">Pseudomonas asiatica</name>
    <dbReference type="NCBI Taxonomy" id="2219225"/>
    <lineage>
        <taxon>Bacteria</taxon>
        <taxon>Pseudomonadati</taxon>
        <taxon>Pseudomonadota</taxon>
        <taxon>Gammaproteobacteria</taxon>
        <taxon>Pseudomonadales</taxon>
        <taxon>Pseudomonadaceae</taxon>
        <taxon>Pseudomonas</taxon>
    </lineage>
</organism>
<feature type="compositionally biased region" description="Polar residues" evidence="1">
    <location>
        <begin position="142"/>
        <end position="155"/>
    </location>
</feature>
<dbReference type="AlphaFoldDB" id="A0AAJ5IPP5"/>
<evidence type="ECO:0000256" key="1">
    <source>
        <dbReference type="SAM" id="MobiDB-lite"/>
    </source>
</evidence>
<feature type="region of interest" description="Disordered" evidence="1">
    <location>
        <begin position="140"/>
        <end position="164"/>
    </location>
</feature>
<evidence type="ECO:0008006" key="4">
    <source>
        <dbReference type="Google" id="ProtNLM"/>
    </source>
</evidence>
<gene>
    <name evidence="2" type="ORF">NOV18_08675</name>
</gene>